<accession>A0A9P6IIL3</accession>
<sequence>MVAANTLGKMTPLQLKRMLERYFVSIPLSTFVSVWKKTVEIGQAYMAPSEQPQVAASVESDAQGTEENTIDLSQEAWDKRLKEIMDATENQHQPNDSAAGDILHGKGKVTVRGGQRRLNNIFRRQGVLHVQRKGHIREWRIQWRPLTEGASLVTAGQLNNVS</sequence>
<dbReference type="EMBL" id="JAAAHW010010527">
    <property type="protein sequence ID" value="KAF9925052.1"/>
    <property type="molecule type" value="Genomic_DNA"/>
</dbReference>
<name>A0A9P6IIL3_9FUNG</name>
<dbReference type="Proteomes" id="UP000749646">
    <property type="component" value="Unassembled WGS sequence"/>
</dbReference>
<comment type="caution">
    <text evidence="2">The sequence shown here is derived from an EMBL/GenBank/DDBJ whole genome shotgun (WGS) entry which is preliminary data.</text>
</comment>
<evidence type="ECO:0000313" key="3">
    <source>
        <dbReference type="Proteomes" id="UP000749646"/>
    </source>
</evidence>
<dbReference type="AlphaFoldDB" id="A0A9P6IIL3"/>
<evidence type="ECO:0000313" key="2">
    <source>
        <dbReference type="EMBL" id="KAF9925052.1"/>
    </source>
</evidence>
<protein>
    <submittedName>
        <fullName evidence="2">Uncharacterized protein</fullName>
    </submittedName>
</protein>
<gene>
    <name evidence="2" type="ORF">BGZ65_007983</name>
</gene>
<evidence type="ECO:0000256" key="1">
    <source>
        <dbReference type="SAM" id="MobiDB-lite"/>
    </source>
</evidence>
<proteinExistence type="predicted"/>
<dbReference type="OrthoDB" id="2441967at2759"/>
<keyword evidence="3" id="KW-1185">Reference proteome</keyword>
<feature type="region of interest" description="Disordered" evidence="1">
    <location>
        <begin position="50"/>
        <end position="71"/>
    </location>
</feature>
<organism evidence="2 3">
    <name type="scientific">Modicella reniformis</name>
    <dbReference type="NCBI Taxonomy" id="1440133"/>
    <lineage>
        <taxon>Eukaryota</taxon>
        <taxon>Fungi</taxon>
        <taxon>Fungi incertae sedis</taxon>
        <taxon>Mucoromycota</taxon>
        <taxon>Mortierellomycotina</taxon>
        <taxon>Mortierellomycetes</taxon>
        <taxon>Mortierellales</taxon>
        <taxon>Mortierellaceae</taxon>
        <taxon>Modicella</taxon>
    </lineage>
</organism>
<reference evidence="2" key="1">
    <citation type="journal article" date="2020" name="Fungal Divers.">
        <title>Resolving the Mortierellaceae phylogeny through synthesis of multi-gene phylogenetics and phylogenomics.</title>
        <authorList>
            <person name="Vandepol N."/>
            <person name="Liber J."/>
            <person name="Desiro A."/>
            <person name="Na H."/>
            <person name="Kennedy M."/>
            <person name="Barry K."/>
            <person name="Grigoriev I.V."/>
            <person name="Miller A.N."/>
            <person name="O'Donnell K."/>
            <person name="Stajich J.E."/>
            <person name="Bonito G."/>
        </authorList>
    </citation>
    <scope>NUCLEOTIDE SEQUENCE</scope>
    <source>
        <strain evidence="2">MES-2147</strain>
    </source>
</reference>